<reference evidence="3" key="1">
    <citation type="journal article" date="2014" name="Front. Microbiol.">
        <title>High frequency of phylogenetically diverse reductive dehalogenase-homologous genes in deep subseafloor sedimentary metagenomes.</title>
        <authorList>
            <person name="Kawai M."/>
            <person name="Futagami T."/>
            <person name="Toyoda A."/>
            <person name="Takaki Y."/>
            <person name="Nishi S."/>
            <person name="Hori S."/>
            <person name="Arai W."/>
            <person name="Tsubouchi T."/>
            <person name="Morono Y."/>
            <person name="Uchiyama I."/>
            <person name="Ito T."/>
            <person name="Fujiyama A."/>
            <person name="Inagaki F."/>
            <person name="Takami H."/>
        </authorList>
    </citation>
    <scope>NUCLEOTIDE SEQUENCE</scope>
    <source>
        <strain evidence="3">Expedition CK06-06</strain>
    </source>
</reference>
<proteinExistence type="predicted"/>
<gene>
    <name evidence="3" type="ORF">S01H1_80943</name>
</gene>
<accession>X0Y5T4</accession>
<organism evidence="3">
    <name type="scientific">marine sediment metagenome</name>
    <dbReference type="NCBI Taxonomy" id="412755"/>
    <lineage>
        <taxon>unclassified sequences</taxon>
        <taxon>metagenomes</taxon>
        <taxon>ecological metagenomes</taxon>
    </lineage>
</organism>
<sequence>MVAKPHHAETSQIGHDHETRPSDPSGGAALGVKDPVCGMNVDPHTTQHRADHAGRTYYFCS</sequence>
<evidence type="ECO:0000313" key="3">
    <source>
        <dbReference type="EMBL" id="GAG51125.1"/>
    </source>
</evidence>
<feature type="non-terminal residue" evidence="3">
    <location>
        <position position="61"/>
    </location>
</feature>
<protein>
    <recommendedName>
        <fullName evidence="2">YHS domain-containing protein</fullName>
    </recommendedName>
</protein>
<feature type="domain" description="YHS" evidence="2">
    <location>
        <begin position="32"/>
        <end position="61"/>
    </location>
</feature>
<evidence type="ECO:0000256" key="1">
    <source>
        <dbReference type="SAM" id="MobiDB-lite"/>
    </source>
</evidence>
<comment type="caution">
    <text evidence="3">The sequence shown here is derived from an EMBL/GenBank/DDBJ whole genome shotgun (WGS) entry which is preliminary data.</text>
</comment>
<evidence type="ECO:0000259" key="2">
    <source>
        <dbReference type="Pfam" id="PF04945"/>
    </source>
</evidence>
<feature type="region of interest" description="Disordered" evidence="1">
    <location>
        <begin position="1"/>
        <end position="35"/>
    </location>
</feature>
<dbReference type="InterPro" id="IPR007029">
    <property type="entry name" value="YHS_dom"/>
</dbReference>
<dbReference type="Pfam" id="PF04945">
    <property type="entry name" value="YHS"/>
    <property type="match status" value="1"/>
</dbReference>
<dbReference type="AlphaFoldDB" id="X0Y5T4"/>
<name>X0Y5T4_9ZZZZ</name>
<feature type="compositionally biased region" description="Basic and acidic residues" evidence="1">
    <location>
        <begin position="1"/>
        <end position="21"/>
    </location>
</feature>
<dbReference type="EMBL" id="BARS01054715">
    <property type="protein sequence ID" value="GAG51125.1"/>
    <property type="molecule type" value="Genomic_DNA"/>
</dbReference>